<proteinExistence type="predicted"/>
<dbReference type="AlphaFoldDB" id="A0A1I7XJ63"/>
<protein>
    <submittedName>
        <fullName evidence="2">Uncharacterized protein</fullName>
    </submittedName>
</protein>
<evidence type="ECO:0000313" key="1">
    <source>
        <dbReference type="Proteomes" id="UP000095283"/>
    </source>
</evidence>
<dbReference type="PANTHER" id="PTHR13677:SF0">
    <property type="entry name" value="LD41638P"/>
    <property type="match status" value="1"/>
</dbReference>
<dbReference type="Proteomes" id="UP000095283">
    <property type="component" value="Unplaced"/>
</dbReference>
<dbReference type="GO" id="GO:0005085">
    <property type="term" value="F:guanyl-nucleotide exchange factor activity"/>
    <property type="evidence" value="ECO:0007669"/>
    <property type="project" value="InterPro"/>
</dbReference>
<accession>A0A1I7XJ63</accession>
<dbReference type="WBParaSite" id="Hba_17537">
    <property type="protein sequence ID" value="Hba_17537"/>
    <property type="gene ID" value="Hba_17537"/>
</dbReference>
<dbReference type="GO" id="GO:0055037">
    <property type="term" value="C:recycling endosome"/>
    <property type="evidence" value="ECO:0007669"/>
    <property type="project" value="TreeGrafter"/>
</dbReference>
<dbReference type="PANTHER" id="PTHR13677">
    <property type="entry name" value="LD41638P"/>
    <property type="match status" value="1"/>
</dbReference>
<keyword evidence="1" id="KW-1185">Reference proteome</keyword>
<sequence>MVLLGLYRRFVSSSNFSGWLAIRVRDVNAQLKAHYVDALCSADLGIKYLTSGTKVLSTKHHVEIVDLVLRVRQRISDMEQTNEKRKQLCSGLCIIS</sequence>
<reference evidence="2" key="1">
    <citation type="submission" date="2016-11" db="UniProtKB">
        <authorList>
            <consortium name="WormBaseParasite"/>
        </authorList>
    </citation>
    <scope>IDENTIFICATION</scope>
</reference>
<evidence type="ECO:0000313" key="2">
    <source>
        <dbReference type="WBParaSite" id="Hba_17537"/>
    </source>
</evidence>
<organism evidence="1 2">
    <name type="scientific">Heterorhabditis bacteriophora</name>
    <name type="common">Entomopathogenic nematode worm</name>
    <dbReference type="NCBI Taxonomy" id="37862"/>
    <lineage>
        <taxon>Eukaryota</taxon>
        <taxon>Metazoa</taxon>
        <taxon>Ecdysozoa</taxon>
        <taxon>Nematoda</taxon>
        <taxon>Chromadorea</taxon>
        <taxon>Rhabditida</taxon>
        <taxon>Rhabditina</taxon>
        <taxon>Rhabditomorpha</taxon>
        <taxon>Strongyloidea</taxon>
        <taxon>Heterorhabditidae</taxon>
        <taxon>Heterorhabditis</taxon>
    </lineage>
</organism>
<dbReference type="InterPro" id="IPR024224">
    <property type="entry name" value="DENND6"/>
</dbReference>
<name>A0A1I7XJ63_HETBA</name>